<evidence type="ECO:0000313" key="1">
    <source>
        <dbReference type="EMBL" id="CAD7626107.1"/>
    </source>
</evidence>
<keyword evidence="2" id="KW-1185">Reference proteome</keyword>
<evidence type="ECO:0000313" key="2">
    <source>
        <dbReference type="Proteomes" id="UP000759131"/>
    </source>
</evidence>
<proteinExistence type="predicted"/>
<protein>
    <submittedName>
        <fullName evidence="1">Uncharacterized protein</fullName>
    </submittedName>
</protein>
<accession>A0A7R9PZ44</accession>
<reference evidence="1" key="1">
    <citation type="submission" date="2020-11" db="EMBL/GenBank/DDBJ databases">
        <authorList>
            <person name="Tran Van P."/>
        </authorList>
    </citation>
    <scope>NUCLEOTIDE SEQUENCE</scope>
</reference>
<gene>
    <name evidence="1" type="ORF">OSB1V03_LOCUS6540</name>
</gene>
<dbReference type="EMBL" id="CAJPIZ010003577">
    <property type="protein sequence ID" value="CAG2106537.1"/>
    <property type="molecule type" value="Genomic_DNA"/>
</dbReference>
<dbReference type="Proteomes" id="UP000759131">
    <property type="component" value="Unassembled WGS sequence"/>
</dbReference>
<organism evidence="1">
    <name type="scientific">Medioppia subpectinata</name>
    <dbReference type="NCBI Taxonomy" id="1979941"/>
    <lineage>
        <taxon>Eukaryota</taxon>
        <taxon>Metazoa</taxon>
        <taxon>Ecdysozoa</taxon>
        <taxon>Arthropoda</taxon>
        <taxon>Chelicerata</taxon>
        <taxon>Arachnida</taxon>
        <taxon>Acari</taxon>
        <taxon>Acariformes</taxon>
        <taxon>Sarcoptiformes</taxon>
        <taxon>Oribatida</taxon>
        <taxon>Brachypylina</taxon>
        <taxon>Oppioidea</taxon>
        <taxon>Oppiidae</taxon>
        <taxon>Medioppia</taxon>
    </lineage>
</organism>
<dbReference type="EMBL" id="OC858152">
    <property type="protein sequence ID" value="CAD7626107.1"/>
    <property type="molecule type" value="Genomic_DNA"/>
</dbReference>
<name>A0A7R9PZ44_9ACAR</name>
<dbReference type="AlphaFoldDB" id="A0A7R9PZ44"/>
<sequence length="413" mass="45162">MNAVTITSTVMMSIYTTTYLWDDLYIKSMSIGIALSSFTVQLVVSCVICGSVGRKLDNIREVLDAVNGDQLTDREFRELLLFKDIAKNTRKYGFTIGGVSKQFHQALLLVVAYTEAKFLSGLSGTPADDLVKDPCFLKSYQDAYKIVHAKIPDIDPTIKDPAYFCCVAWVELDAMRDAGKADCTAAEATTLNALEDKVIAWANADAKLFGSLSGTPVDDLAKDPCFQKSYQDAYKIVHAKIPDIDPTIREPAYFCCVAWVELDAMRDAGKADCTAAEATTLGALEDKVVAWANAGDSLLLVVACTEAKFFGSLSGTPVDDLMADPCLKKSYQDAYELVHKKIPDIDPTITNPAYFCCISWVELDQLRVAAKKDCTAAEATTMGGLEDKVIAWANADACKDHKYTKDIQTCKKP</sequence>